<evidence type="ECO:0000313" key="1">
    <source>
        <dbReference type="EMBL" id="KAI5653850.1"/>
    </source>
</evidence>
<dbReference type="EMBL" id="CM044707">
    <property type="protein sequence ID" value="KAI5653850.1"/>
    <property type="molecule type" value="Genomic_DNA"/>
</dbReference>
<keyword evidence="2" id="KW-1185">Reference proteome</keyword>
<proteinExistence type="predicted"/>
<organism evidence="1 2">
    <name type="scientific">Catharanthus roseus</name>
    <name type="common">Madagascar periwinkle</name>
    <name type="synonym">Vinca rosea</name>
    <dbReference type="NCBI Taxonomy" id="4058"/>
    <lineage>
        <taxon>Eukaryota</taxon>
        <taxon>Viridiplantae</taxon>
        <taxon>Streptophyta</taxon>
        <taxon>Embryophyta</taxon>
        <taxon>Tracheophyta</taxon>
        <taxon>Spermatophyta</taxon>
        <taxon>Magnoliopsida</taxon>
        <taxon>eudicotyledons</taxon>
        <taxon>Gunneridae</taxon>
        <taxon>Pentapetalae</taxon>
        <taxon>asterids</taxon>
        <taxon>lamiids</taxon>
        <taxon>Gentianales</taxon>
        <taxon>Apocynaceae</taxon>
        <taxon>Rauvolfioideae</taxon>
        <taxon>Vinceae</taxon>
        <taxon>Catharanthinae</taxon>
        <taxon>Catharanthus</taxon>
    </lineage>
</organism>
<reference evidence="2" key="1">
    <citation type="journal article" date="2023" name="Nat. Plants">
        <title>Single-cell RNA sequencing provides a high-resolution roadmap for understanding the multicellular compartmentation of specialized metabolism.</title>
        <authorList>
            <person name="Sun S."/>
            <person name="Shen X."/>
            <person name="Li Y."/>
            <person name="Li Y."/>
            <person name="Wang S."/>
            <person name="Li R."/>
            <person name="Zhang H."/>
            <person name="Shen G."/>
            <person name="Guo B."/>
            <person name="Wei J."/>
            <person name="Xu J."/>
            <person name="St-Pierre B."/>
            <person name="Chen S."/>
            <person name="Sun C."/>
        </authorList>
    </citation>
    <scope>NUCLEOTIDE SEQUENCE [LARGE SCALE GENOMIC DNA]</scope>
</reference>
<name>A0ACC0A006_CATRO</name>
<evidence type="ECO:0000313" key="2">
    <source>
        <dbReference type="Proteomes" id="UP001060085"/>
    </source>
</evidence>
<gene>
    <name evidence="1" type="ORF">M9H77_31037</name>
</gene>
<accession>A0ACC0A006</accession>
<dbReference type="Proteomes" id="UP001060085">
    <property type="component" value="Linkage Group LG07"/>
</dbReference>
<comment type="caution">
    <text evidence="1">The sequence shown here is derived from an EMBL/GenBank/DDBJ whole genome shotgun (WGS) entry which is preliminary data.</text>
</comment>
<protein>
    <submittedName>
        <fullName evidence="1">Uncharacterized protein</fullName>
    </submittedName>
</protein>
<sequence length="110" mass="12611">MKTNKNNKPKSITKYLLHEIFFLHGFLLQLEHSEHQEAYLSPWRPIQRRVALAWSTSSGRQGAGERNTAAAVKGGRLRRQSLFLSHLSALSHSSSTKTTRCAKRRRRAEK</sequence>